<evidence type="ECO:0000313" key="2">
    <source>
        <dbReference type="Proteomes" id="UP000008068"/>
    </source>
</evidence>
<proteinExistence type="predicted"/>
<dbReference type="EMBL" id="GL379950">
    <property type="protein sequence ID" value="EGT37807.1"/>
    <property type="molecule type" value="Genomic_DNA"/>
</dbReference>
<dbReference type="Proteomes" id="UP000008068">
    <property type="component" value="Unassembled WGS sequence"/>
</dbReference>
<sequence length="36" mass="4145">MMVDMIKTDVSLDSDRVANRNYAFRTDHFAMAPLIV</sequence>
<organism evidence="2">
    <name type="scientific">Caenorhabditis brenneri</name>
    <name type="common">Nematode worm</name>
    <dbReference type="NCBI Taxonomy" id="135651"/>
    <lineage>
        <taxon>Eukaryota</taxon>
        <taxon>Metazoa</taxon>
        <taxon>Ecdysozoa</taxon>
        <taxon>Nematoda</taxon>
        <taxon>Chromadorea</taxon>
        <taxon>Rhabditida</taxon>
        <taxon>Rhabditina</taxon>
        <taxon>Rhabditomorpha</taxon>
        <taxon>Rhabditoidea</taxon>
        <taxon>Rhabditidae</taxon>
        <taxon>Peloderinae</taxon>
        <taxon>Caenorhabditis</taxon>
    </lineage>
</organism>
<dbReference type="InParanoid" id="G0NUH0"/>
<gene>
    <name evidence="1" type="ORF">CAEBREN_20438</name>
</gene>
<protein>
    <submittedName>
        <fullName evidence="1">Uncharacterized protein</fullName>
    </submittedName>
</protein>
<reference evidence="2" key="1">
    <citation type="submission" date="2011-07" db="EMBL/GenBank/DDBJ databases">
        <authorList>
            <consortium name="Caenorhabditis brenneri Sequencing and Analysis Consortium"/>
            <person name="Wilson R.K."/>
        </authorList>
    </citation>
    <scope>NUCLEOTIDE SEQUENCE [LARGE SCALE GENOMIC DNA]</scope>
    <source>
        <strain evidence="2">PB2801</strain>
    </source>
</reference>
<dbReference type="HOGENOM" id="CLU_3360178_0_0_1"/>
<name>G0NUH0_CAEBE</name>
<keyword evidence="2" id="KW-1185">Reference proteome</keyword>
<accession>G0NUH0</accession>
<dbReference type="AlphaFoldDB" id="G0NUH0"/>
<evidence type="ECO:0000313" key="1">
    <source>
        <dbReference type="EMBL" id="EGT37807.1"/>
    </source>
</evidence>